<name>G9MU53_HYPVG</name>
<dbReference type="OMA" id="RWVDYWD"/>
<dbReference type="VEuPathDB" id="FungiDB:TRIVIDRAFT_151318"/>
<organism evidence="1 2">
    <name type="scientific">Hypocrea virens (strain Gv29-8 / FGSC 10586)</name>
    <name type="common">Gliocladium virens</name>
    <name type="synonym">Trichoderma virens</name>
    <dbReference type="NCBI Taxonomy" id="413071"/>
    <lineage>
        <taxon>Eukaryota</taxon>
        <taxon>Fungi</taxon>
        <taxon>Dikarya</taxon>
        <taxon>Ascomycota</taxon>
        <taxon>Pezizomycotina</taxon>
        <taxon>Sordariomycetes</taxon>
        <taxon>Hypocreomycetidae</taxon>
        <taxon>Hypocreales</taxon>
        <taxon>Hypocreaceae</taxon>
        <taxon>Trichoderma</taxon>
    </lineage>
</organism>
<dbReference type="eggNOG" id="ENOG502RFVI">
    <property type="taxonomic scope" value="Eukaryota"/>
</dbReference>
<feature type="non-terminal residue" evidence="1">
    <location>
        <position position="1"/>
    </location>
</feature>
<dbReference type="AlphaFoldDB" id="G9MU53"/>
<accession>G9MU53</accession>
<gene>
    <name evidence="1" type="ORF">TRIVIDRAFT_151318</name>
</gene>
<dbReference type="HOGENOM" id="CLU_1399340_0_0_1"/>
<reference evidence="1 2" key="1">
    <citation type="journal article" date="2011" name="Genome Biol.">
        <title>Comparative genome sequence analysis underscores mycoparasitism as the ancestral life style of Trichoderma.</title>
        <authorList>
            <person name="Kubicek C.P."/>
            <person name="Herrera-Estrella A."/>
            <person name="Seidl-Seiboth V."/>
            <person name="Martinez D.A."/>
            <person name="Druzhinina I.S."/>
            <person name="Thon M."/>
            <person name="Zeilinger S."/>
            <person name="Casas-Flores S."/>
            <person name="Horwitz B.A."/>
            <person name="Mukherjee P.K."/>
            <person name="Mukherjee M."/>
            <person name="Kredics L."/>
            <person name="Alcaraz L.D."/>
            <person name="Aerts A."/>
            <person name="Antal Z."/>
            <person name="Atanasova L."/>
            <person name="Cervantes-Badillo M.G."/>
            <person name="Challacombe J."/>
            <person name="Chertkov O."/>
            <person name="McCluskey K."/>
            <person name="Coulpier F."/>
            <person name="Deshpande N."/>
            <person name="von Doehren H."/>
            <person name="Ebbole D.J."/>
            <person name="Esquivel-Naranjo E.U."/>
            <person name="Fekete E."/>
            <person name="Flipphi M."/>
            <person name="Glaser F."/>
            <person name="Gomez-Rodriguez E.Y."/>
            <person name="Gruber S."/>
            <person name="Han C."/>
            <person name="Henrissat B."/>
            <person name="Hermosa R."/>
            <person name="Hernandez-Onate M."/>
            <person name="Karaffa L."/>
            <person name="Kosti I."/>
            <person name="Le Crom S."/>
            <person name="Lindquist E."/>
            <person name="Lucas S."/>
            <person name="Luebeck M."/>
            <person name="Luebeck P.S."/>
            <person name="Margeot A."/>
            <person name="Metz B."/>
            <person name="Misra M."/>
            <person name="Nevalainen H."/>
            <person name="Omann M."/>
            <person name="Packer N."/>
            <person name="Perrone G."/>
            <person name="Uresti-Rivera E.E."/>
            <person name="Salamov A."/>
            <person name="Schmoll M."/>
            <person name="Seiboth B."/>
            <person name="Shapiro H."/>
            <person name="Sukno S."/>
            <person name="Tamayo-Ramos J.A."/>
            <person name="Tisch D."/>
            <person name="Wiest A."/>
            <person name="Wilkinson H.H."/>
            <person name="Zhang M."/>
            <person name="Coutinho P.M."/>
            <person name="Kenerley C.M."/>
            <person name="Monte E."/>
            <person name="Baker S.E."/>
            <person name="Grigoriev I.V."/>
        </authorList>
    </citation>
    <scope>NUCLEOTIDE SEQUENCE [LARGE SCALE GENOMIC DNA]</scope>
    <source>
        <strain evidence="2">Gv29-8 / FGSC 10586</strain>
    </source>
</reference>
<proteinExistence type="predicted"/>
<dbReference type="RefSeq" id="XP_013956221.1">
    <property type="nucleotide sequence ID" value="XM_014100746.1"/>
</dbReference>
<sequence length="195" mass="21139">DGRSYPLTAIGDMNSAVDFSEDAPDIFGYETRTIAAVNFKDGKVARWVDYWDGRHDGLIALKSPCDKFPKTFGEFNITTPNPVIHNITSQLNDALSTGNSIAAASLFSFDAIFEDRITLTGIEGQNIIQQYFFRALTSAPYGNGTNTVRHVVGSSRGGTYEWMGSPTAPTRNGISGFQLDSNGSTTIFSTVWGSS</sequence>
<evidence type="ECO:0008006" key="3">
    <source>
        <dbReference type="Google" id="ProtNLM"/>
    </source>
</evidence>
<protein>
    <recommendedName>
        <fullName evidence="3">SnoaL-like domain-containing protein</fullName>
    </recommendedName>
</protein>
<comment type="caution">
    <text evidence="1">The sequence shown here is derived from an EMBL/GenBank/DDBJ whole genome shotgun (WGS) entry which is preliminary data.</text>
</comment>
<dbReference type="InParanoid" id="G9MU53"/>
<dbReference type="OrthoDB" id="4802566at2759"/>
<dbReference type="Proteomes" id="UP000007115">
    <property type="component" value="Unassembled WGS sequence"/>
</dbReference>
<dbReference type="GeneID" id="25788127"/>
<keyword evidence="2" id="KW-1185">Reference proteome</keyword>
<evidence type="ECO:0000313" key="1">
    <source>
        <dbReference type="EMBL" id="EHK22028.1"/>
    </source>
</evidence>
<evidence type="ECO:0000313" key="2">
    <source>
        <dbReference type="Proteomes" id="UP000007115"/>
    </source>
</evidence>
<dbReference type="EMBL" id="ABDF02000043">
    <property type="protein sequence ID" value="EHK22028.1"/>
    <property type="molecule type" value="Genomic_DNA"/>
</dbReference>